<dbReference type="InterPro" id="IPR001017">
    <property type="entry name" value="DH_E1"/>
</dbReference>
<name>A0A558ARU6_9STAP</name>
<protein>
    <submittedName>
        <fullName evidence="5">Thiamine pyrophosphate-dependent dehydrogenase E1 component subunit alpha</fullName>
    </submittedName>
</protein>
<dbReference type="GO" id="GO:0006086">
    <property type="term" value="P:pyruvate decarboxylation to acetyl-CoA"/>
    <property type="evidence" value="ECO:0007669"/>
    <property type="project" value="TreeGrafter"/>
</dbReference>
<dbReference type="Gene3D" id="3.40.50.970">
    <property type="match status" value="1"/>
</dbReference>
<evidence type="ECO:0000259" key="4">
    <source>
        <dbReference type="Pfam" id="PF00676"/>
    </source>
</evidence>
<feature type="domain" description="Dehydrogenase E1 component" evidence="4">
    <location>
        <begin position="21"/>
        <end position="316"/>
    </location>
</feature>
<proteinExistence type="predicted"/>
<dbReference type="RefSeq" id="WP_145289908.1">
    <property type="nucleotide sequence ID" value="NZ_VMSJ01000005.1"/>
</dbReference>
<dbReference type="Pfam" id="PF00676">
    <property type="entry name" value="E1_dh"/>
    <property type="match status" value="1"/>
</dbReference>
<dbReference type="SUPFAM" id="SSF52518">
    <property type="entry name" value="Thiamin diphosphate-binding fold (THDP-binding)"/>
    <property type="match status" value="1"/>
</dbReference>
<keyword evidence="3" id="KW-0786">Thiamine pyrophosphate</keyword>
<evidence type="ECO:0000256" key="3">
    <source>
        <dbReference type="ARBA" id="ARBA00023052"/>
    </source>
</evidence>
<dbReference type="GO" id="GO:0004739">
    <property type="term" value="F:pyruvate dehydrogenase (acetyl-transferring) activity"/>
    <property type="evidence" value="ECO:0007669"/>
    <property type="project" value="TreeGrafter"/>
</dbReference>
<sequence length="326" mass="35788">MNLQVPEKVTDEKLLELYEQMWLIRLFDEKVDEFFAKGKIHGTTHLAVGQEASAAGVCALLDDTDKITSTHRGHGHCIAKGADVNNMMAELFGRTTGYCKGKGGSMHIADLEKGNLGANGIVGGGFAIATGAALTSKMRNEGYIVACFFGDGASNEGSFHEAINLASVWQLPVVFVCENNQYGMSGSVNDMTNIKNIADRAASYGIPGTVVDGNNIFDVMNAMEEAADFARNGNGPSIIECKTYRWKGHSKSDAKKYRTRDEEQEWRAKDPIKRMRDNMIEHGIFTEEDAERIKKEAVQKIEDSVEFALNSPEPDVSTLLEDVYAE</sequence>
<comment type="cofactor">
    <cofactor evidence="1">
        <name>thiamine diphosphate</name>
        <dbReference type="ChEBI" id="CHEBI:58937"/>
    </cofactor>
</comment>
<dbReference type="PANTHER" id="PTHR11516:SF60">
    <property type="entry name" value="PYRUVATE DEHYDROGENASE E1 COMPONENT SUBUNIT ALPHA"/>
    <property type="match status" value="1"/>
</dbReference>
<keyword evidence="2" id="KW-0560">Oxidoreductase</keyword>
<evidence type="ECO:0000313" key="6">
    <source>
        <dbReference type="Proteomes" id="UP000315103"/>
    </source>
</evidence>
<evidence type="ECO:0000256" key="1">
    <source>
        <dbReference type="ARBA" id="ARBA00001964"/>
    </source>
</evidence>
<organism evidence="5 6">
    <name type="scientific">Salinicoccus cyprini</name>
    <dbReference type="NCBI Taxonomy" id="2493691"/>
    <lineage>
        <taxon>Bacteria</taxon>
        <taxon>Bacillati</taxon>
        <taxon>Bacillota</taxon>
        <taxon>Bacilli</taxon>
        <taxon>Bacillales</taxon>
        <taxon>Staphylococcaceae</taxon>
        <taxon>Salinicoccus</taxon>
    </lineage>
</organism>
<dbReference type="Proteomes" id="UP000315103">
    <property type="component" value="Unassembled WGS sequence"/>
</dbReference>
<keyword evidence="6" id="KW-1185">Reference proteome</keyword>
<dbReference type="EMBL" id="VMSJ01000005">
    <property type="protein sequence ID" value="TVT26982.1"/>
    <property type="molecule type" value="Genomic_DNA"/>
</dbReference>
<dbReference type="OrthoDB" id="9766715at2"/>
<gene>
    <name evidence="5" type="ORF">FO441_10810</name>
</gene>
<dbReference type="InterPro" id="IPR029061">
    <property type="entry name" value="THDP-binding"/>
</dbReference>
<dbReference type="FunFam" id="3.40.50.970:FF:000013">
    <property type="entry name" value="Pyruvate dehydrogenase E1 component subunit alpha"/>
    <property type="match status" value="1"/>
</dbReference>
<evidence type="ECO:0000256" key="2">
    <source>
        <dbReference type="ARBA" id="ARBA00023002"/>
    </source>
</evidence>
<accession>A0A558ARU6</accession>
<evidence type="ECO:0000313" key="5">
    <source>
        <dbReference type="EMBL" id="TVT26982.1"/>
    </source>
</evidence>
<dbReference type="PANTHER" id="PTHR11516">
    <property type="entry name" value="PYRUVATE DEHYDROGENASE E1 COMPONENT, ALPHA SUBUNIT BACTERIAL AND ORGANELLAR"/>
    <property type="match status" value="1"/>
</dbReference>
<dbReference type="CDD" id="cd02000">
    <property type="entry name" value="TPP_E1_PDC_ADC_BCADC"/>
    <property type="match status" value="1"/>
</dbReference>
<dbReference type="InterPro" id="IPR050642">
    <property type="entry name" value="PDH_E1_Alpha_Subunit"/>
</dbReference>
<comment type="caution">
    <text evidence="5">The sequence shown here is derived from an EMBL/GenBank/DDBJ whole genome shotgun (WGS) entry which is preliminary data.</text>
</comment>
<dbReference type="AlphaFoldDB" id="A0A558ARU6"/>
<reference evidence="5 6" key="1">
    <citation type="submission" date="2019-07" db="EMBL/GenBank/DDBJ databases">
        <title>Salinicoccus cyprini sp. nov., isolated from gastro-intestinal tract of mirror carp, Cyprinus carpio var. specularis, collected from Gobind Sagar Reservoir, Himachal Pradesh, India.</title>
        <authorList>
            <person name="Talwar C."/>
            <person name="Singh A.K."/>
            <person name="Lal R."/>
            <person name="Negi R.K."/>
        </authorList>
    </citation>
    <scope>NUCLEOTIDE SEQUENCE [LARGE SCALE GENOMIC DNA]</scope>
    <source>
        <strain evidence="5 6">CT19</strain>
    </source>
</reference>